<protein>
    <recommendedName>
        <fullName evidence="3">Integrase DNA-binding domain-containing protein</fullName>
    </recommendedName>
</protein>
<comment type="similarity">
    <text evidence="1">Belongs to the 'phage' integrase family.</text>
</comment>
<dbReference type="Gene3D" id="3.30.160.390">
    <property type="entry name" value="Integrase, DNA-binding domain"/>
    <property type="match status" value="1"/>
</dbReference>
<reference evidence="4 5" key="1">
    <citation type="submission" date="2014-11" db="EMBL/GenBank/DDBJ databases">
        <title>A Rickettsiales Symbiont of Amoebae With Ancient Features.</title>
        <authorList>
            <person name="Schulz F."/>
            <person name="Martijn J."/>
            <person name="Wascher F."/>
            <person name="Kostanjsek R."/>
            <person name="Ettema T.J."/>
            <person name="Horn M."/>
        </authorList>
    </citation>
    <scope>NUCLEOTIDE SEQUENCE [LARGE SCALE GENOMIC DNA]</scope>
    <source>
        <strain evidence="4 5">UWC36</strain>
    </source>
</reference>
<dbReference type="PANTHER" id="PTHR30629:SF2">
    <property type="entry name" value="PROPHAGE INTEGRASE INTS-RELATED"/>
    <property type="match status" value="1"/>
</dbReference>
<evidence type="ECO:0000313" key="4">
    <source>
        <dbReference type="EMBL" id="KIE05558.1"/>
    </source>
</evidence>
<comment type="caution">
    <text evidence="4">The sequence shown here is derived from an EMBL/GenBank/DDBJ whole genome shotgun (WGS) entry which is preliminary data.</text>
</comment>
<keyword evidence="5" id="KW-1185">Reference proteome</keyword>
<dbReference type="InterPro" id="IPR050808">
    <property type="entry name" value="Phage_Integrase"/>
</dbReference>
<accession>A0A0C1QNF2</accession>
<name>A0A0C1QNF2_9RICK</name>
<dbReference type="InterPro" id="IPR025166">
    <property type="entry name" value="Integrase_DNA_bind_dom"/>
</dbReference>
<feature type="domain" description="Integrase DNA-binding" evidence="3">
    <location>
        <begin position="41"/>
        <end position="125"/>
    </location>
</feature>
<evidence type="ECO:0000256" key="1">
    <source>
        <dbReference type="ARBA" id="ARBA00008857"/>
    </source>
</evidence>
<proteinExistence type="inferred from homology"/>
<dbReference type="GO" id="GO:0015074">
    <property type="term" value="P:DNA integration"/>
    <property type="evidence" value="ECO:0007669"/>
    <property type="project" value="UniProtKB-KW"/>
</dbReference>
<gene>
    <name evidence="4" type="ORF">NF27_DP01020</name>
</gene>
<dbReference type="EMBL" id="JSWE01000092">
    <property type="protein sequence ID" value="KIE05558.1"/>
    <property type="molecule type" value="Genomic_DNA"/>
</dbReference>
<evidence type="ECO:0000259" key="3">
    <source>
        <dbReference type="Pfam" id="PF13356"/>
    </source>
</evidence>
<evidence type="ECO:0000313" key="5">
    <source>
        <dbReference type="Proteomes" id="UP000031258"/>
    </source>
</evidence>
<dbReference type="PANTHER" id="PTHR30629">
    <property type="entry name" value="PROPHAGE INTEGRASE"/>
    <property type="match status" value="1"/>
</dbReference>
<dbReference type="Proteomes" id="UP000031258">
    <property type="component" value="Unassembled WGS sequence"/>
</dbReference>
<keyword evidence="2" id="KW-0229">DNA integration</keyword>
<dbReference type="STRING" id="86105.NF27_DP01020"/>
<evidence type="ECO:0000256" key="2">
    <source>
        <dbReference type="ARBA" id="ARBA00022908"/>
    </source>
</evidence>
<dbReference type="AlphaFoldDB" id="A0A0C1QNF2"/>
<organism evidence="4 5">
    <name type="scientific">Candidatus Jidaibacter acanthamoebae</name>
    <dbReference type="NCBI Taxonomy" id="86105"/>
    <lineage>
        <taxon>Bacteria</taxon>
        <taxon>Pseudomonadati</taxon>
        <taxon>Pseudomonadota</taxon>
        <taxon>Alphaproteobacteria</taxon>
        <taxon>Rickettsiales</taxon>
        <taxon>Candidatus Midichloriaceae</taxon>
        <taxon>Candidatus Jidaibacter</taxon>
    </lineage>
</organism>
<sequence>MTYPRFYSASISIKYNDFIGGFIYMVSPKYPQVKDKIYNFTKKFLDELPISAPGKRDYCKDYKGSGLEIIVTDKGNKSFEVTKKNGRIIRVTIGQYPNISIENARKEALHISSQIAQGIKKFKEKSRDRFLQADELPKFFKALNGEINETAKGYILISLLTGA</sequence>
<dbReference type="Pfam" id="PF13356">
    <property type="entry name" value="Arm-DNA-bind_3"/>
    <property type="match status" value="1"/>
</dbReference>
<dbReference type="InterPro" id="IPR038488">
    <property type="entry name" value="Integrase_DNA-bd_sf"/>
</dbReference>